<keyword evidence="1" id="KW-0812">Transmembrane</keyword>
<feature type="transmembrane region" description="Helical" evidence="1">
    <location>
        <begin position="17"/>
        <end position="37"/>
    </location>
</feature>
<keyword evidence="1" id="KW-0472">Membrane</keyword>
<proteinExistence type="predicted"/>
<dbReference type="Proteomes" id="UP000009234">
    <property type="component" value="Chromosome"/>
</dbReference>
<feature type="transmembrane region" description="Helical" evidence="1">
    <location>
        <begin position="57"/>
        <end position="79"/>
    </location>
</feature>
<keyword evidence="3" id="KW-1185">Reference proteome</keyword>
<reference evidence="3" key="1">
    <citation type="submission" date="2011-05" db="EMBL/GenBank/DDBJ databases">
        <title>Complete sequence of Desulfotomaculum ruminis DSM 2154.</title>
        <authorList>
            <person name="Lucas S."/>
            <person name="Copeland A."/>
            <person name="Lapidus A."/>
            <person name="Cheng J.-F."/>
            <person name="Goodwin L."/>
            <person name="Pitluck S."/>
            <person name="Lu M."/>
            <person name="Detter J.C."/>
            <person name="Han C."/>
            <person name="Tapia R."/>
            <person name="Land M."/>
            <person name="Hauser L."/>
            <person name="Kyrpides N."/>
            <person name="Ivanova N."/>
            <person name="Mikhailova N."/>
            <person name="Pagani I."/>
            <person name="Stams A.J.M."/>
            <person name="Plugge C.M."/>
            <person name="Muyzer G."/>
            <person name="Kuever J."/>
            <person name="Parshina S.N."/>
            <person name="Ivanova A.E."/>
            <person name="Nazina T.N."/>
            <person name="Brambilla E."/>
            <person name="Spring S."/>
            <person name="Klenk H.-P."/>
            <person name="Woyke T."/>
        </authorList>
    </citation>
    <scope>NUCLEOTIDE SEQUENCE [LARGE SCALE GENOMIC DNA]</scope>
    <source>
        <strain evidence="3">ATCC 23193 / DSM 2154 / NCIB 8452 / DL</strain>
    </source>
</reference>
<protein>
    <submittedName>
        <fullName evidence="2">Uncharacterized protein</fullName>
    </submittedName>
</protein>
<dbReference type="EMBL" id="CP002780">
    <property type="protein sequence ID" value="AEG61378.1"/>
    <property type="molecule type" value="Genomic_DNA"/>
</dbReference>
<evidence type="ECO:0000256" key="1">
    <source>
        <dbReference type="SAM" id="Phobius"/>
    </source>
</evidence>
<dbReference type="HOGENOM" id="CLU_2166916_0_0_9"/>
<evidence type="ECO:0000313" key="3">
    <source>
        <dbReference type="Proteomes" id="UP000009234"/>
    </source>
</evidence>
<name>F6DUY1_DESRL</name>
<reference evidence="2 3" key="2">
    <citation type="journal article" date="2012" name="Stand. Genomic Sci.">
        <title>Complete genome sequence of the sulfate-reducing firmicute Desulfotomaculum ruminis type strain (DL(T)).</title>
        <authorList>
            <person name="Spring S."/>
            <person name="Visser M."/>
            <person name="Lu M."/>
            <person name="Copeland A."/>
            <person name="Lapidus A."/>
            <person name="Lucas S."/>
            <person name="Cheng J.F."/>
            <person name="Han C."/>
            <person name="Tapia R."/>
            <person name="Goodwin L.A."/>
            <person name="Pitluck S."/>
            <person name="Ivanova N."/>
            <person name="Land M."/>
            <person name="Hauser L."/>
            <person name="Larimer F."/>
            <person name="Rohde M."/>
            <person name="Goker M."/>
            <person name="Detter J.C."/>
            <person name="Kyrpides N.C."/>
            <person name="Woyke T."/>
            <person name="Schaap P.J."/>
            <person name="Plugge C.M."/>
            <person name="Muyzer G."/>
            <person name="Kuever J."/>
            <person name="Pereira I.A."/>
            <person name="Parshina S.N."/>
            <person name="Bernier-Latmani R."/>
            <person name="Stams A.J."/>
            <person name="Klenk H.P."/>
        </authorList>
    </citation>
    <scope>NUCLEOTIDE SEQUENCE [LARGE SCALE GENOMIC DNA]</scope>
    <source>
        <strain evidence="3">ATCC 23193 / DSM 2154 / NCIB 8452 / DL</strain>
    </source>
</reference>
<dbReference type="KEGG" id="dru:Desru_3167"/>
<gene>
    <name evidence="2" type="ordered locus">Desru_3167</name>
</gene>
<dbReference type="AlphaFoldDB" id="F6DUY1"/>
<sequence length="110" mass="12748">MEKTLTKNGITKKASQFFFYFILAFAGILFLLVAEFVTELFFYTVLNGKTERLFFHLFWNGFIGLFVAYCLLFVISRVIPNVTITKRKVVFGAIAYTTVDMLKFTDILPF</sequence>
<organism evidence="2 3">
    <name type="scientific">Desulforamulus ruminis (strain ATCC 23193 / DSM 2154 / NCIMB 8452 / DL)</name>
    <name type="common">Desulfotomaculum ruminis</name>
    <dbReference type="NCBI Taxonomy" id="696281"/>
    <lineage>
        <taxon>Bacteria</taxon>
        <taxon>Bacillati</taxon>
        <taxon>Bacillota</taxon>
        <taxon>Clostridia</taxon>
        <taxon>Eubacteriales</taxon>
        <taxon>Peptococcaceae</taxon>
        <taxon>Desulforamulus</taxon>
    </lineage>
</organism>
<keyword evidence="1" id="KW-1133">Transmembrane helix</keyword>
<evidence type="ECO:0000313" key="2">
    <source>
        <dbReference type="EMBL" id="AEG61378.1"/>
    </source>
</evidence>
<dbReference type="RefSeq" id="WP_013843127.1">
    <property type="nucleotide sequence ID" value="NC_015589.1"/>
</dbReference>
<accession>F6DUY1</accession>